<dbReference type="EMBL" id="BAAANN010000004">
    <property type="protein sequence ID" value="GAA1947149.1"/>
    <property type="molecule type" value="Genomic_DNA"/>
</dbReference>
<sequence length="439" mass="44778">MLVVMSGTAEARSKHGPGGFEDVVKDFWASRPRRPQEGRKVAGVAAGIGKRYGLDPVVVRVALVTATVFGGAGLLFYLLGWLLFADERDQVSGFESMIGRGHSAMSKGFTVVACIALIPIVSWVFSGSWFSAGWLGGGGFIGTALLLAGLFLLHRDRGHLNRPLAATGSGAGLGATGHEFNAAFSMSGTDAKASGEADSPATPPKWDPLGAAPFAWDLPDPNPAPEPVPPAPPAPPRRRRSKVGIATFGIALLTAGAGVAGNLTGVDWFTVQHVIGMTLGVLGVGLVIGAFTGGGRGLIGLAIPLSIAGVVLTSVPGGVHGGFGDLDLTPRSAAELQPVYQRSAGDITLDLTKLPAGGPPVSTEIRNGAGSVEVKVPGDADVTFTCQTSAGNIDCLGHEQEGVGWGPVTAVDLGDDGAGGQQIKLNIHNTAGKVEVRRG</sequence>
<reference evidence="5 6" key="1">
    <citation type="journal article" date="2019" name="Int. J. Syst. Evol. Microbiol.">
        <title>The Global Catalogue of Microorganisms (GCM) 10K type strain sequencing project: providing services to taxonomists for standard genome sequencing and annotation.</title>
        <authorList>
            <consortium name="The Broad Institute Genomics Platform"/>
            <consortium name="The Broad Institute Genome Sequencing Center for Infectious Disease"/>
            <person name="Wu L."/>
            <person name="Ma J."/>
        </authorList>
    </citation>
    <scope>NUCLEOTIDE SEQUENCE [LARGE SCALE GENOMIC DNA]</scope>
    <source>
        <strain evidence="5 6">JCM 14545</strain>
    </source>
</reference>
<dbReference type="Pfam" id="PF09922">
    <property type="entry name" value="LiaF-like_C"/>
    <property type="match status" value="1"/>
</dbReference>
<feature type="transmembrane region" description="Helical" evidence="2">
    <location>
        <begin position="243"/>
        <end position="263"/>
    </location>
</feature>
<feature type="transmembrane region" description="Helical" evidence="2">
    <location>
        <begin position="131"/>
        <end position="153"/>
    </location>
</feature>
<dbReference type="Pfam" id="PF04024">
    <property type="entry name" value="PspC"/>
    <property type="match status" value="1"/>
</dbReference>
<evidence type="ECO:0000259" key="3">
    <source>
        <dbReference type="Pfam" id="PF04024"/>
    </source>
</evidence>
<name>A0ABN2QAX3_9PSEU</name>
<feature type="transmembrane region" description="Helical" evidence="2">
    <location>
        <begin position="61"/>
        <end position="84"/>
    </location>
</feature>
<gene>
    <name evidence="5" type="ORF">GCM10009754_14080</name>
</gene>
<accession>A0ABN2QAX3</accession>
<keyword evidence="6" id="KW-1185">Reference proteome</keyword>
<keyword evidence="2" id="KW-0472">Membrane</keyword>
<keyword evidence="2" id="KW-0812">Transmembrane</keyword>
<feature type="domain" description="Phage shock protein PspC N-terminal" evidence="3">
    <location>
        <begin position="31"/>
        <end position="84"/>
    </location>
</feature>
<evidence type="ECO:0000259" key="4">
    <source>
        <dbReference type="Pfam" id="PF09922"/>
    </source>
</evidence>
<evidence type="ECO:0000256" key="1">
    <source>
        <dbReference type="SAM" id="MobiDB-lite"/>
    </source>
</evidence>
<feature type="transmembrane region" description="Helical" evidence="2">
    <location>
        <begin position="269"/>
        <end position="291"/>
    </location>
</feature>
<feature type="transmembrane region" description="Helical" evidence="2">
    <location>
        <begin position="104"/>
        <end position="125"/>
    </location>
</feature>
<evidence type="ECO:0000313" key="6">
    <source>
        <dbReference type="Proteomes" id="UP001501116"/>
    </source>
</evidence>
<evidence type="ECO:0000313" key="5">
    <source>
        <dbReference type="EMBL" id="GAA1947149.1"/>
    </source>
</evidence>
<comment type="caution">
    <text evidence="5">The sequence shown here is derived from an EMBL/GenBank/DDBJ whole genome shotgun (WGS) entry which is preliminary data.</text>
</comment>
<organism evidence="5 6">
    <name type="scientific">Amycolatopsis minnesotensis</name>
    <dbReference type="NCBI Taxonomy" id="337894"/>
    <lineage>
        <taxon>Bacteria</taxon>
        <taxon>Bacillati</taxon>
        <taxon>Actinomycetota</taxon>
        <taxon>Actinomycetes</taxon>
        <taxon>Pseudonocardiales</taxon>
        <taxon>Pseudonocardiaceae</taxon>
        <taxon>Amycolatopsis</taxon>
    </lineage>
</organism>
<feature type="compositionally biased region" description="Pro residues" evidence="1">
    <location>
        <begin position="220"/>
        <end position="235"/>
    </location>
</feature>
<evidence type="ECO:0000256" key="2">
    <source>
        <dbReference type="SAM" id="Phobius"/>
    </source>
</evidence>
<proteinExistence type="predicted"/>
<dbReference type="Proteomes" id="UP001501116">
    <property type="component" value="Unassembled WGS sequence"/>
</dbReference>
<dbReference type="InterPro" id="IPR007168">
    <property type="entry name" value="Phageshock_PspC_N"/>
</dbReference>
<protein>
    <submittedName>
        <fullName evidence="5">PspC domain-containing protein</fullName>
    </submittedName>
</protein>
<feature type="transmembrane region" description="Helical" evidence="2">
    <location>
        <begin position="298"/>
        <end position="319"/>
    </location>
</feature>
<feature type="domain" description="Cell wall-active antibiotics response LiaF-like C-terminal" evidence="4">
    <location>
        <begin position="341"/>
        <end position="436"/>
    </location>
</feature>
<dbReference type="InterPro" id="IPR024425">
    <property type="entry name" value="LiaF-like_C"/>
</dbReference>
<keyword evidence="2" id="KW-1133">Transmembrane helix</keyword>
<feature type="region of interest" description="Disordered" evidence="1">
    <location>
        <begin position="216"/>
        <end position="240"/>
    </location>
</feature>